<dbReference type="AlphaFoldDB" id="A0A1H7BM41"/>
<dbReference type="STRING" id="1416801.SAMN05192553_11315"/>
<gene>
    <name evidence="2" type="ORF">SAMN05192553_11315</name>
</gene>
<organism evidence="2 3">
    <name type="scientific">Cyclobacterium xiamenense</name>
    <dbReference type="NCBI Taxonomy" id="1297121"/>
    <lineage>
        <taxon>Bacteria</taxon>
        <taxon>Pseudomonadati</taxon>
        <taxon>Bacteroidota</taxon>
        <taxon>Cytophagia</taxon>
        <taxon>Cytophagales</taxon>
        <taxon>Cyclobacteriaceae</taxon>
        <taxon>Cyclobacterium</taxon>
    </lineage>
</organism>
<dbReference type="EMBL" id="FNZH01000013">
    <property type="protein sequence ID" value="SEJ78528.1"/>
    <property type="molecule type" value="Genomic_DNA"/>
</dbReference>
<dbReference type="GO" id="GO:0005737">
    <property type="term" value="C:cytoplasm"/>
    <property type="evidence" value="ECO:0007669"/>
    <property type="project" value="TreeGrafter"/>
</dbReference>
<protein>
    <submittedName>
        <fullName evidence="2">L-ascorbate metabolism protein UlaG, beta-lactamase superfamily</fullName>
    </submittedName>
</protein>
<dbReference type="PANTHER" id="PTHR15032">
    <property type="entry name" value="N-ACYL-PHOSPHATIDYLETHANOLAMINE-HYDROLYZING PHOSPHOLIPASE D"/>
    <property type="match status" value="1"/>
</dbReference>
<feature type="domain" description="Metallo-beta-lactamase" evidence="1">
    <location>
        <begin position="129"/>
        <end position="319"/>
    </location>
</feature>
<name>A0A1H7BM41_9BACT</name>
<accession>A0A1H7BM41</accession>
<dbReference type="PANTHER" id="PTHR15032:SF4">
    <property type="entry name" value="N-ACYL-PHOSPHATIDYLETHANOLAMINE-HYDROLYZING PHOSPHOLIPASE D"/>
    <property type="match status" value="1"/>
</dbReference>
<dbReference type="InterPro" id="IPR001279">
    <property type="entry name" value="Metallo-B-lactamas"/>
</dbReference>
<evidence type="ECO:0000313" key="3">
    <source>
        <dbReference type="Proteomes" id="UP000199403"/>
    </source>
</evidence>
<proteinExistence type="predicted"/>
<dbReference type="SUPFAM" id="SSF56281">
    <property type="entry name" value="Metallo-hydrolase/oxidoreductase"/>
    <property type="match status" value="1"/>
</dbReference>
<dbReference type="InterPro" id="IPR036866">
    <property type="entry name" value="RibonucZ/Hydroxyglut_hydro"/>
</dbReference>
<dbReference type="RefSeq" id="WP_244891280.1">
    <property type="nucleotide sequence ID" value="NZ_FNZH01000013.1"/>
</dbReference>
<evidence type="ECO:0000313" key="2">
    <source>
        <dbReference type="EMBL" id="SEJ78528.1"/>
    </source>
</evidence>
<evidence type="ECO:0000259" key="1">
    <source>
        <dbReference type="Pfam" id="PF12706"/>
    </source>
</evidence>
<sequence>MSKQVVVSFTLLMSLLLVLFGSCSVSENSKKTTYMQNPRLKTIHPDVEWKGTPVNEKGQFANLYLEFESSFADLWKWQTSKNPQREEKKADTRTLAVKPGAEIPKNGDDFLIWLGHASYLIQLNGKVLLTDPVLFDNFFLKRQSDLPFPVESLPSIDYLLLSHNHRDHCDKKTIQFLSDKNPDMKILTGLKVGEVIDDWTRGQEIQEAGWYQEFQTEGITITYVPARHWSRRWLWDLNENLWGGFYLSTSEQTVYFMGDSGFGPHFKDISTIMGKPDYCLMGVGAYKPEWFMAQAHISPTDAITAFNILGGTYFIPMHFGTFDLSDEPKMEPWDVLKANEGQLAGTLIAPVVGANLFQR</sequence>
<dbReference type="Proteomes" id="UP000199403">
    <property type="component" value="Unassembled WGS sequence"/>
</dbReference>
<dbReference type="Pfam" id="PF12706">
    <property type="entry name" value="Lactamase_B_2"/>
    <property type="match status" value="1"/>
</dbReference>
<dbReference type="Gene3D" id="3.60.15.10">
    <property type="entry name" value="Ribonuclease Z/Hydroxyacylglutathione hydrolase-like"/>
    <property type="match status" value="1"/>
</dbReference>
<reference evidence="3" key="1">
    <citation type="submission" date="2016-10" db="EMBL/GenBank/DDBJ databases">
        <authorList>
            <person name="Varghese N."/>
            <person name="Submissions S."/>
        </authorList>
    </citation>
    <scope>NUCLEOTIDE SEQUENCE [LARGE SCALE GENOMIC DNA]</scope>
    <source>
        <strain evidence="3">IBRC-M 10761</strain>
    </source>
</reference>
<keyword evidence="3" id="KW-1185">Reference proteome</keyword>
<dbReference type="PROSITE" id="PS51257">
    <property type="entry name" value="PROKAR_LIPOPROTEIN"/>
    <property type="match status" value="1"/>
</dbReference>